<accession>A0ABQ9I6W1</accession>
<sequence length="181" mass="20726">MCVLLSPLEEENGIWFENVYLYPKSLEQPKYQQLEKVLQAIGCMGYLSCGENKAVLPPIAALPSSIFAFDGIAYEKHNCIQEYLSMGRDAKVECMYVSQTHSYILKQLLHDNTNMLVLFHIDDKNFRHFSIVFGPYDGKTSMDFWRSLRTVPYIMGGINRDSISSSSTVENELQHIEIQAK</sequence>
<dbReference type="EMBL" id="JARBHB010000002">
    <property type="protein sequence ID" value="KAJ8892381.1"/>
    <property type="molecule type" value="Genomic_DNA"/>
</dbReference>
<evidence type="ECO:0000313" key="2">
    <source>
        <dbReference type="Proteomes" id="UP001159363"/>
    </source>
</evidence>
<gene>
    <name evidence="1" type="ORF">PR048_004961</name>
</gene>
<evidence type="ECO:0000313" key="1">
    <source>
        <dbReference type="EMBL" id="KAJ8892381.1"/>
    </source>
</evidence>
<keyword evidence="2" id="KW-1185">Reference proteome</keyword>
<dbReference type="Proteomes" id="UP001159363">
    <property type="component" value="Chromosome 2"/>
</dbReference>
<comment type="caution">
    <text evidence="1">The sequence shown here is derived from an EMBL/GenBank/DDBJ whole genome shotgun (WGS) entry which is preliminary data.</text>
</comment>
<protein>
    <submittedName>
        <fullName evidence="1">Uncharacterized protein</fullName>
    </submittedName>
</protein>
<organism evidence="1 2">
    <name type="scientific">Dryococelus australis</name>
    <dbReference type="NCBI Taxonomy" id="614101"/>
    <lineage>
        <taxon>Eukaryota</taxon>
        <taxon>Metazoa</taxon>
        <taxon>Ecdysozoa</taxon>
        <taxon>Arthropoda</taxon>
        <taxon>Hexapoda</taxon>
        <taxon>Insecta</taxon>
        <taxon>Pterygota</taxon>
        <taxon>Neoptera</taxon>
        <taxon>Polyneoptera</taxon>
        <taxon>Phasmatodea</taxon>
        <taxon>Verophasmatodea</taxon>
        <taxon>Anareolatae</taxon>
        <taxon>Phasmatidae</taxon>
        <taxon>Eurycanthinae</taxon>
        <taxon>Dryococelus</taxon>
    </lineage>
</organism>
<proteinExistence type="predicted"/>
<name>A0ABQ9I6W1_9NEOP</name>
<reference evidence="1 2" key="1">
    <citation type="submission" date="2023-02" db="EMBL/GenBank/DDBJ databases">
        <title>LHISI_Scaffold_Assembly.</title>
        <authorList>
            <person name="Stuart O.P."/>
            <person name="Cleave R."/>
            <person name="Magrath M.J.L."/>
            <person name="Mikheyev A.S."/>
        </authorList>
    </citation>
    <scope>NUCLEOTIDE SEQUENCE [LARGE SCALE GENOMIC DNA]</scope>
    <source>
        <strain evidence="1">Daus_M_001</strain>
        <tissue evidence="1">Leg muscle</tissue>
    </source>
</reference>